<proteinExistence type="predicted"/>
<gene>
    <name evidence="1" type="ORF">IQ276_10425</name>
</gene>
<name>A0A8J7DA33_DESMC</name>
<dbReference type="Proteomes" id="UP000622533">
    <property type="component" value="Unassembled WGS sequence"/>
</dbReference>
<dbReference type="Gene3D" id="3.40.50.300">
    <property type="entry name" value="P-loop containing nucleotide triphosphate hydrolases"/>
    <property type="match status" value="1"/>
</dbReference>
<evidence type="ECO:0000313" key="2">
    <source>
        <dbReference type="Proteomes" id="UP000622533"/>
    </source>
</evidence>
<organism evidence="1 2">
    <name type="scientific">Desmonostoc muscorum LEGE 12446</name>
    <dbReference type="NCBI Taxonomy" id="1828758"/>
    <lineage>
        <taxon>Bacteria</taxon>
        <taxon>Bacillati</taxon>
        <taxon>Cyanobacteriota</taxon>
        <taxon>Cyanophyceae</taxon>
        <taxon>Nostocales</taxon>
        <taxon>Nostocaceae</taxon>
        <taxon>Desmonostoc</taxon>
    </lineage>
</organism>
<evidence type="ECO:0000313" key="1">
    <source>
        <dbReference type="EMBL" id="MBE9022831.1"/>
    </source>
</evidence>
<accession>A0A8J7DA33</accession>
<protein>
    <recommendedName>
        <fullName evidence="3">NACHT domain-containing protein</fullName>
    </recommendedName>
</protein>
<evidence type="ECO:0008006" key="3">
    <source>
        <dbReference type="Google" id="ProtNLM"/>
    </source>
</evidence>
<reference evidence="1" key="1">
    <citation type="submission" date="2020-10" db="EMBL/GenBank/DDBJ databases">
        <authorList>
            <person name="Castelo-Branco R."/>
            <person name="Eusebio N."/>
            <person name="Adriana R."/>
            <person name="Vieira A."/>
            <person name="Brugerolle De Fraissinette N."/>
            <person name="Rezende De Castro R."/>
            <person name="Schneider M.P."/>
            <person name="Vasconcelos V."/>
            <person name="Leao P.N."/>
        </authorList>
    </citation>
    <scope>NUCLEOTIDE SEQUENCE</scope>
    <source>
        <strain evidence="1">LEGE 12446</strain>
    </source>
</reference>
<dbReference type="RefSeq" id="WP_193915902.1">
    <property type="nucleotide sequence ID" value="NZ_JADEXS020000001.1"/>
</dbReference>
<sequence>MPDSYDLTQLDPNTFEHLVNHLALRALGLGLTGFSPGSDGGRDGYFEGEAPYPSETDRWSGCWYLQSKFHKPNLSKDSQKWLLNQIQAELKEFKNPESGRKLPDNWIVATNIDPSGVPETGAFDKARELVANEFPELKDNFHIWGGRKILDLLILNPEISDHYRHFLTPGNILTEIFNQLKDAQAEAKTILRFLILSQLDDQQYTKLEQAGSAGESPGIHQLFVDLPFRCHKYNCQDLVMPWLVKTSARCHRIDEQQPDTKDWQIWSKHPSRARVWFIKGGPGQGKSTITQFFCQIQRAALIVNKDISQIPTKQKTLASEIRKATEKNGFWPTVPRIPISIELKEFAQWFGEQERNKPRGILTYLAYFISGGIEQQVHVGTLKRLLGNRSWAIIFDGLDEVPQDVKDAVATEVCRFVNDVAVEINADFLTLCTSRPQGYSGQFEDLDGPTIELINLSPQQAIECAKPVLELNRSPSEAKKALQILISAIQSPAVRELMTTPLQSHIMAIVVRGGEKPPERRWKLFTNFYQVIRKREANRNLLDKRLAKLLSEEEQLLKTVHNRLGFVLHARAELSKGAQTKLDRNHEFKKLITDAVSQMVETEIDETVDVLMQATTDRLVLVSTPVDGNYVRFDIRPLQEFFAAEFIYESVSAEELRERVELIAGDAHWREVMHFLLSALVENGRRTELAVVVAVLENFNEGDDENLRLLKRRLGRGAILAARLLQEGVLEQDKRIRQQFRKCLEPLTASLEIELLYPLIQVSRPNSQSWLYSFLISCLHDKNLTESVGAAIVLVNILPDNHEKVEEVSNFIIASPSDYISCVLTSNLLTRDGKMGRQSNPVKHWVLTTIVKIILSLKWASLTKQAFESCIEILNFNIENSCNIASDMGLSSNQLNCFQILLESQKYIFPNNKNKNIRDYSIVEIFDSQLNWREKKYELNVLNDFGNTPKILQLIYLIVRYSQEKQRSILAQIISLFSDEGEHLFNTVLSNLGIGILVNTSKSETEKKQYLNNMEYQYFEKLFDNKDIELSFVQRQQMVIRKTRKRFSIDLWKNLVDEYTFAAIFLWRNEEVVNNLEILNIILNKIVQNPKILCAYPGIWGRFIKEAPEREHELRTAFLLASLEPICEDTSLLDFSSFKINLPLEAPLLPHIINFLLNSFINHRNAYRSRRVDEDLEVISKIIYEMIHETSYLSQIYQNLSLAQNIRAAAMIALLLHPDGTRDFLNFKHQIVEFYNPEVGTWYVKAITSCLCLLTKEEDTAAKWIVSNLLEAARTDYEGRQYIQKLLTLWRESSSTPIQKANVQEKWLSGA</sequence>
<dbReference type="InterPro" id="IPR027417">
    <property type="entry name" value="P-loop_NTPase"/>
</dbReference>
<comment type="caution">
    <text evidence="1">The sequence shown here is derived from an EMBL/GenBank/DDBJ whole genome shotgun (WGS) entry which is preliminary data.</text>
</comment>
<dbReference type="EMBL" id="JADEXS010000108">
    <property type="protein sequence ID" value="MBE9022831.1"/>
    <property type="molecule type" value="Genomic_DNA"/>
</dbReference>
<keyword evidence="2" id="KW-1185">Reference proteome</keyword>